<evidence type="ECO:0000256" key="1">
    <source>
        <dbReference type="SAM" id="MobiDB-lite"/>
    </source>
</evidence>
<dbReference type="RefSeq" id="WP_146913367.1">
    <property type="nucleotide sequence ID" value="NZ_CP042344.1"/>
</dbReference>
<keyword evidence="3" id="KW-1185">Reference proteome</keyword>
<accession>A0A5B8S0E7</accession>
<evidence type="ECO:0000313" key="3">
    <source>
        <dbReference type="Proteomes" id="UP000321199"/>
    </source>
</evidence>
<sequence>MQKKELAELLGISASMVSRLAKRGMPTDTIERATRWRNRHLEPSRVKGNRPDQKAAPAQGAPRPIATRKDAPGAGIDPAALRAALELAGRFMAGHLSADPMQRQHELRPLRELLARLPLASAMPLTFPAALWWHLCGHFLLATAPLHDLAASTAPLSLDEAALFSVPGAHLATPGELYRIACDPDGGALETLAGDGDCDADAEAALTATNR</sequence>
<dbReference type="OrthoDB" id="8550302at2"/>
<dbReference type="AlphaFoldDB" id="A0A5B8S0E7"/>
<name>A0A5B8S0E7_9BURK</name>
<evidence type="ECO:0000313" key="2">
    <source>
        <dbReference type="EMBL" id="QEA13777.1"/>
    </source>
</evidence>
<protein>
    <submittedName>
        <fullName evidence="2">Uncharacterized protein</fullName>
    </submittedName>
</protein>
<organism evidence="2 3">
    <name type="scientific">Comamonas flocculans</name>
    <dbReference type="NCBI Taxonomy" id="2597701"/>
    <lineage>
        <taxon>Bacteria</taxon>
        <taxon>Pseudomonadati</taxon>
        <taxon>Pseudomonadota</taxon>
        <taxon>Betaproteobacteria</taxon>
        <taxon>Burkholderiales</taxon>
        <taxon>Comamonadaceae</taxon>
        <taxon>Comamonas</taxon>
    </lineage>
</organism>
<dbReference type="KEGG" id="cof:FOZ74_12445"/>
<proteinExistence type="predicted"/>
<dbReference type="EMBL" id="CP042344">
    <property type="protein sequence ID" value="QEA13777.1"/>
    <property type="molecule type" value="Genomic_DNA"/>
</dbReference>
<gene>
    <name evidence="2" type="ORF">FOZ74_12445</name>
</gene>
<dbReference type="Proteomes" id="UP000321199">
    <property type="component" value="Chromosome"/>
</dbReference>
<reference evidence="2 3" key="1">
    <citation type="submission" date="2019-07" db="EMBL/GenBank/DDBJ databases">
        <title>Complete genome sequence of Comamonas sp. NLF 7-7 isolated from livestock.</title>
        <authorList>
            <person name="Kim D.H."/>
            <person name="Kim J.G."/>
        </authorList>
    </citation>
    <scope>NUCLEOTIDE SEQUENCE [LARGE SCALE GENOMIC DNA]</scope>
    <source>
        <strain evidence="2 3">NLF 7-7</strain>
    </source>
</reference>
<feature type="region of interest" description="Disordered" evidence="1">
    <location>
        <begin position="33"/>
        <end position="74"/>
    </location>
</feature>
<feature type="compositionally biased region" description="Basic and acidic residues" evidence="1">
    <location>
        <begin position="33"/>
        <end position="53"/>
    </location>
</feature>